<dbReference type="AlphaFoldDB" id="A0A2R3QV53"/>
<evidence type="ECO:0000313" key="2">
    <source>
        <dbReference type="EMBL" id="AVO55604.1"/>
    </source>
</evidence>
<protein>
    <recommendedName>
        <fullName evidence="1">DUF7693 domain-containing protein</fullName>
    </recommendedName>
</protein>
<dbReference type="OrthoDB" id="7000909at2"/>
<feature type="domain" description="DUF7693" evidence="1">
    <location>
        <begin position="6"/>
        <end position="100"/>
    </location>
</feature>
<dbReference type="Pfam" id="PF24745">
    <property type="entry name" value="DUF7693"/>
    <property type="match status" value="1"/>
</dbReference>
<accession>A0A2R3QV53</accession>
<gene>
    <name evidence="2" type="ORF">C7A17_23555</name>
</gene>
<dbReference type="Proteomes" id="UP000238327">
    <property type="component" value="Chromosome"/>
</dbReference>
<sequence>MNHDTLTAREACQVLREIALGIRVMRRVDRSPQPNCGLMTIEVDDWVIRLYREDETLDYCDSCHCPDGRAYAFSASQYFGTDPLELLSTWERAQLERLLMEAYAPSPLPDFSPDPTRF</sequence>
<reference evidence="2 3" key="1">
    <citation type="submission" date="2018-03" db="EMBL/GenBank/DDBJ databases">
        <title>Complete genome sequence and methylome analysis of Pseudomonas mendocina NEB 698.</title>
        <authorList>
            <person name="Morgan R.D."/>
        </authorList>
    </citation>
    <scope>NUCLEOTIDE SEQUENCE [LARGE SCALE GENOMIC DNA]</scope>
    <source>
        <strain evidence="2 3">NEB698</strain>
    </source>
</reference>
<dbReference type="InterPro" id="IPR056110">
    <property type="entry name" value="DUF7693"/>
</dbReference>
<proteinExistence type="predicted"/>
<evidence type="ECO:0000313" key="3">
    <source>
        <dbReference type="Proteomes" id="UP000238327"/>
    </source>
</evidence>
<evidence type="ECO:0000259" key="1">
    <source>
        <dbReference type="Pfam" id="PF24745"/>
    </source>
</evidence>
<name>A0A2R3QV53_ECTME</name>
<dbReference type="EMBL" id="CP027657">
    <property type="protein sequence ID" value="AVO55604.1"/>
    <property type="molecule type" value="Genomic_DNA"/>
</dbReference>
<organism evidence="2 3">
    <name type="scientific">Ectopseudomonas mendocina</name>
    <name type="common">Pseudomonas mendocina</name>
    <dbReference type="NCBI Taxonomy" id="300"/>
    <lineage>
        <taxon>Bacteria</taxon>
        <taxon>Pseudomonadati</taxon>
        <taxon>Pseudomonadota</taxon>
        <taxon>Gammaproteobacteria</taxon>
        <taxon>Pseudomonadales</taxon>
        <taxon>Pseudomonadaceae</taxon>
        <taxon>Ectopseudomonas</taxon>
    </lineage>
</organism>